<protein>
    <submittedName>
        <fullName evidence="4">Extracellular solute-binding protein, family 1</fullName>
    </submittedName>
</protein>
<keyword evidence="1 3" id="KW-0732">Signal</keyword>
<evidence type="ECO:0000256" key="3">
    <source>
        <dbReference type="SAM" id="SignalP"/>
    </source>
</evidence>
<reference evidence="4" key="2">
    <citation type="journal article" date="2013" name="PLoS ONE">
        <title>A Gene Expression Study of the Activities of Aromatic Ring-Cleavage Dioxygenases in Mycobacterium gilvum PYR-GCK to Changes in Salinity and pH during Pyrene Degradation.</title>
        <authorList>
            <person name="Badejo A.C."/>
            <person name="Badejo A.O."/>
            <person name="Shin K.H."/>
            <person name="Chai Y.G."/>
        </authorList>
    </citation>
    <scope>NUCLEOTIDE SEQUENCE [LARGE SCALE GENOMIC DNA]</scope>
    <source>
        <strain evidence="4">PYR-GCK</strain>
    </source>
</reference>
<organism evidence="4">
    <name type="scientific">Mycolicibacterium gilvum (strain PYR-GCK)</name>
    <name type="common">Mycobacterium gilvum (strain PYR-GCK)</name>
    <dbReference type="NCBI Taxonomy" id="350054"/>
    <lineage>
        <taxon>Bacteria</taxon>
        <taxon>Bacillati</taxon>
        <taxon>Actinomycetota</taxon>
        <taxon>Actinomycetes</taxon>
        <taxon>Mycobacteriales</taxon>
        <taxon>Mycobacteriaceae</taxon>
        <taxon>Mycolicibacterium</taxon>
    </lineage>
</organism>
<sequence>MPSKTPSKFTATAAALLLLGAVACAPPEKDSSGGETESGTNAAQATSAEDFGGMEGLVEAAKAEGELNVIALPPDWANYGAIISAFSDKYGITVNSAQPDASSQDEINAANQQKGRSTAPDVFDLGQSVALANTSMFAPYKVEKFDDIPEAFKDPDGTWVNDYGGYMSIGFDSAKVPPVTTIEDLLKPEYQGKVALNGDPTQAGAAFSGVMMAALSQGGSADDIAPGVEFFRKLKEAGNFLPVDPTPATIESGQTPVVIDWNYTNATETRKLPSWTVVVPPQGVVAGYYYQAINKDAPHPAAARLWQEFLYSDEGQNLYAQGGVRPVRADNMLTDGTLDPAVAAALPVIDGPVTVPTPEQTEKASKYLAENWASAVG</sequence>
<evidence type="ECO:0000256" key="2">
    <source>
        <dbReference type="SAM" id="MobiDB-lite"/>
    </source>
</evidence>
<gene>
    <name evidence="4" type="ordered locus">Mflv_1080</name>
</gene>
<dbReference type="Pfam" id="PF13343">
    <property type="entry name" value="SBP_bac_6"/>
    <property type="match status" value="1"/>
</dbReference>
<name>A4T439_MYCGI</name>
<dbReference type="GO" id="GO:0030976">
    <property type="term" value="F:thiamine pyrophosphate binding"/>
    <property type="evidence" value="ECO:0007669"/>
    <property type="project" value="TreeGrafter"/>
</dbReference>
<dbReference type="PANTHER" id="PTHR30006">
    <property type="entry name" value="THIAMINE-BINDING PERIPLASMIC PROTEIN-RELATED"/>
    <property type="match status" value="1"/>
</dbReference>
<dbReference type="PANTHER" id="PTHR30006:SF2">
    <property type="entry name" value="ABC TRANSPORTER SUBSTRATE-BINDING PROTEIN"/>
    <property type="match status" value="1"/>
</dbReference>
<evidence type="ECO:0000313" key="4">
    <source>
        <dbReference type="EMBL" id="ABP43562.1"/>
    </source>
</evidence>
<feature type="region of interest" description="Disordered" evidence="2">
    <location>
        <begin position="97"/>
        <end position="119"/>
    </location>
</feature>
<reference evidence="4" key="1">
    <citation type="submission" date="2007-04" db="EMBL/GenBank/DDBJ databases">
        <authorList>
            <consortium name="US DOE Joint Genome Institute"/>
            <person name="Copeland A."/>
            <person name="Lucas S."/>
            <person name="Lapidus A."/>
            <person name="Barry K."/>
            <person name="Detter J.C."/>
            <person name="Glavina del Rio T."/>
            <person name="Hammon N."/>
            <person name="Israni S."/>
            <person name="Dalin E."/>
            <person name="Tice H."/>
            <person name="Pitluck S."/>
            <person name="Chain P."/>
            <person name="Malfatti S."/>
            <person name="Shin M."/>
            <person name="Vergez L."/>
            <person name="Schmutz J."/>
            <person name="Larimer F."/>
            <person name="Land M."/>
            <person name="Hauser L."/>
            <person name="Kyrpides N."/>
            <person name="Mikhailova N."/>
            <person name="Miller C."/>
            <person name="Richardson P."/>
        </authorList>
    </citation>
    <scope>NUCLEOTIDE SEQUENCE</scope>
    <source>
        <strain evidence="4">PYR-GCK</strain>
    </source>
</reference>
<dbReference type="KEGG" id="mgi:Mflv_1080"/>
<dbReference type="STRING" id="350054.Mflv_1080"/>
<dbReference type="SUPFAM" id="SSF53850">
    <property type="entry name" value="Periplasmic binding protein-like II"/>
    <property type="match status" value="1"/>
</dbReference>
<dbReference type="Gene3D" id="3.40.190.10">
    <property type="entry name" value="Periplasmic binding protein-like II"/>
    <property type="match status" value="2"/>
</dbReference>
<dbReference type="GO" id="GO:0030975">
    <property type="term" value="F:thiamine binding"/>
    <property type="evidence" value="ECO:0007669"/>
    <property type="project" value="TreeGrafter"/>
</dbReference>
<dbReference type="AlphaFoldDB" id="A4T439"/>
<feature type="compositionally biased region" description="Polar residues" evidence="2">
    <location>
        <begin position="97"/>
        <end position="116"/>
    </location>
</feature>
<feature type="signal peptide" evidence="3">
    <location>
        <begin position="1"/>
        <end position="25"/>
    </location>
</feature>
<proteinExistence type="predicted"/>
<feature type="chain" id="PRO_5002673938" evidence="3">
    <location>
        <begin position="26"/>
        <end position="377"/>
    </location>
</feature>
<dbReference type="GO" id="GO:0030288">
    <property type="term" value="C:outer membrane-bounded periplasmic space"/>
    <property type="evidence" value="ECO:0007669"/>
    <property type="project" value="TreeGrafter"/>
</dbReference>
<dbReference type="EMBL" id="CP000656">
    <property type="protein sequence ID" value="ABP43562.1"/>
    <property type="molecule type" value="Genomic_DNA"/>
</dbReference>
<dbReference type="GO" id="GO:0015888">
    <property type="term" value="P:thiamine transport"/>
    <property type="evidence" value="ECO:0007669"/>
    <property type="project" value="TreeGrafter"/>
</dbReference>
<dbReference type="eggNOG" id="COG1840">
    <property type="taxonomic scope" value="Bacteria"/>
</dbReference>
<dbReference type="HOGENOM" id="CLU_026974_3_0_11"/>
<dbReference type="OrthoDB" id="366726at2"/>
<dbReference type="PROSITE" id="PS51257">
    <property type="entry name" value="PROKAR_LIPOPROTEIN"/>
    <property type="match status" value="1"/>
</dbReference>
<evidence type="ECO:0000256" key="1">
    <source>
        <dbReference type="ARBA" id="ARBA00022729"/>
    </source>
</evidence>
<accession>A4T439</accession>